<feature type="transmembrane region" description="Helical" evidence="1">
    <location>
        <begin position="12"/>
        <end position="33"/>
    </location>
</feature>
<name>A0A956NE97_UNCEI</name>
<dbReference type="NCBIfam" id="TIGR02532">
    <property type="entry name" value="IV_pilin_GFxxxE"/>
    <property type="match status" value="1"/>
</dbReference>
<dbReference type="PANTHER" id="PTHR30093">
    <property type="entry name" value="GENERAL SECRETION PATHWAY PROTEIN G"/>
    <property type="match status" value="1"/>
</dbReference>
<keyword evidence="1" id="KW-0472">Membrane</keyword>
<dbReference type="AlphaFoldDB" id="A0A956NE97"/>
<gene>
    <name evidence="2" type="ORF">KDA27_08475</name>
</gene>
<protein>
    <submittedName>
        <fullName evidence="2">Type II secretion system protein</fullName>
    </submittedName>
</protein>
<sequence length="148" mass="16499">MIQTRARSSRGGFTLVELMFVITIIGLLVKFAAPYVQNVRTGADASAVMADLNTIRLAGFDYLVEHGEFPRSGPLGAPPPSLADRLPAGFEFQYKDARYMWLSSRWRGSEIYAGPLVWGPPELVDQVAKLSSNERIRARGICWFVYTN</sequence>
<dbReference type="InterPro" id="IPR045584">
    <property type="entry name" value="Pilin-like"/>
</dbReference>
<accession>A0A956NE97</accession>
<keyword evidence="1" id="KW-1133">Transmembrane helix</keyword>
<dbReference type="InterPro" id="IPR012902">
    <property type="entry name" value="N_methyl_site"/>
</dbReference>
<evidence type="ECO:0000256" key="1">
    <source>
        <dbReference type="SAM" id="Phobius"/>
    </source>
</evidence>
<comment type="caution">
    <text evidence="2">The sequence shown here is derived from an EMBL/GenBank/DDBJ whole genome shotgun (WGS) entry which is preliminary data.</text>
</comment>
<proteinExistence type="predicted"/>
<evidence type="ECO:0000313" key="2">
    <source>
        <dbReference type="EMBL" id="MCA9755820.1"/>
    </source>
</evidence>
<evidence type="ECO:0000313" key="3">
    <source>
        <dbReference type="Proteomes" id="UP000739538"/>
    </source>
</evidence>
<reference evidence="2" key="2">
    <citation type="journal article" date="2021" name="Microbiome">
        <title>Successional dynamics and alternative stable states in a saline activated sludge microbial community over 9 years.</title>
        <authorList>
            <person name="Wang Y."/>
            <person name="Ye J."/>
            <person name="Ju F."/>
            <person name="Liu L."/>
            <person name="Boyd J.A."/>
            <person name="Deng Y."/>
            <person name="Parks D.H."/>
            <person name="Jiang X."/>
            <person name="Yin X."/>
            <person name="Woodcroft B.J."/>
            <person name="Tyson G.W."/>
            <person name="Hugenholtz P."/>
            <person name="Polz M.F."/>
            <person name="Zhang T."/>
        </authorList>
    </citation>
    <scope>NUCLEOTIDE SEQUENCE</scope>
    <source>
        <strain evidence="2">HKST-UBA02</strain>
    </source>
</reference>
<dbReference type="Proteomes" id="UP000739538">
    <property type="component" value="Unassembled WGS sequence"/>
</dbReference>
<keyword evidence="1" id="KW-0812">Transmembrane</keyword>
<reference evidence="2" key="1">
    <citation type="submission" date="2020-04" db="EMBL/GenBank/DDBJ databases">
        <authorList>
            <person name="Zhang T."/>
        </authorList>
    </citation>
    <scope>NUCLEOTIDE SEQUENCE</scope>
    <source>
        <strain evidence="2">HKST-UBA02</strain>
    </source>
</reference>
<dbReference type="EMBL" id="JAGQHS010000033">
    <property type="protein sequence ID" value="MCA9755820.1"/>
    <property type="molecule type" value="Genomic_DNA"/>
</dbReference>
<dbReference type="SUPFAM" id="SSF54523">
    <property type="entry name" value="Pili subunits"/>
    <property type="match status" value="1"/>
</dbReference>
<dbReference type="Gene3D" id="3.30.700.10">
    <property type="entry name" value="Glycoprotein, Type 4 Pilin"/>
    <property type="match status" value="1"/>
</dbReference>
<dbReference type="Pfam" id="PF07963">
    <property type="entry name" value="N_methyl"/>
    <property type="match status" value="1"/>
</dbReference>
<organism evidence="2 3">
    <name type="scientific">Eiseniibacteriota bacterium</name>
    <dbReference type="NCBI Taxonomy" id="2212470"/>
    <lineage>
        <taxon>Bacteria</taxon>
        <taxon>Candidatus Eiseniibacteriota</taxon>
    </lineage>
</organism>